<organism evidence="1">
    <name type="scientific">uncultured marine group II/III euryarchaeote AD1000_88_G11</name>
    <dbReference type="NCBI Taxonomy" id="1457822"/>
    <lineage>
        <taxon>Archaea</taxon>
        <taxon>Methanobacteriati</taxon>
        <taxon>Methanobacteriota</taxon>
        <taxon>environmental samples</taxon>
    </lineage>
</organism>
<dbReference type="EMBL" id="KF900494">
    <property type="protein sequence ID" value="AIE96989.1"/>
    <property type="molecule type" value="Genomic_DNA"/>
</dbReference>
<evidence type="ECO:0000313" key="1">
    <source>
        <dbReference type="EMBL" id="AIE96989.1"/>
    </source>
</evidence>
<sequence>MEKKRHLEGNSFDERIQMALGKTENMSEDHHVMFNNIIERYRLLMGQWHNNYTGSRQIESIDYETMNESTKYIEDLLKQIDNNNNKLFNKSVQIRMEDSDYEDVEKLLKSLEARSTS</sequence>
<name>A0A075G0M5_9EURY</name>
<protein>
    <submittedName>
        <fullName evidence="1">Uncharacterized protein</fullName>
    </submittedName>
</protein>
<dbReference type="AlphaFoldDB" id="A0A075G0M5"/>
<accession>A0A075G0M5</accession>
<proteinExistence type="predicted"/>
<reference evidence="1" key="1">
    <citation type="journal article" date="2014" name="Genome Biol. Evol.">
        <title>Pangenome evidence for extensive interdomain horizontal transfer affecting lineage core and shell genes in uncultured planktonic thaumarchaeota and euryarchaeota.</title>
        <authorList>
            <person name="Deschamps P."/>
            <person name="Zivanovic Y."/>
            <person name="Moreira D."/>
            <person name="Rodriguez-Valera F."/>
            <person name="Lopez-Garcia P."/>
        </authorList>
    </citation>
    <scope>NUCLEOTIDE SEQUENCE</scope>
</reference>